<name>A0A0H5R3S7_9EUKA</name>
<evidence type="ECO:0000313" key="1">
    <source>
        <dbReference type="EMBL" id="CRZ08566.1"/>
    </source>
</evidence>
<protein>
    <submittedName>
        <fullName evidence="1">Uncharacterized protein</fullName>
    </submittedName>
</protein>
<dbReference type="AlphaFoldDB" id="A0A0H5R3S7"/>
<dbReference type="EMBL" id="HACM01008124">
    <property type="protein sequence ID" value="CRZ08566.1"/>
    <property type="molecule type" value="Transcribed_RNA"/>
</dbReference>
<sequence>MVLFHVQLFLRAKEGCEFELADFVPGLTTINRDSGGVLALGIKINGKSDDSFKLMMIWRNDQVPELYLVRHLLAWIHLRPRSTGDYLIPNRNGGIMEYNRFNHRYRSVRVMC</sequence>
<proteinExistence type="predicted"/>
<reference evidence="1" key="1">
    <citation type="submission" date="2015-04" db="EMBL/GenBank/DDBJ databases">
        <title>The genome sequence of the plant pathogenic Rhizarian Plasmodiophora brassicae reveals insights in its biotrophic life cycle and the origin of chitin synthesis.</title>
        <authorList>
            <person name="Schwelm A."/>
            <person name="Fogelqvist J."/>
            <person name="Knaust A."/>
            <person name="Julke S."/>
            <person name="Lilja T."/>
            <person name="Dhandapani V."/>
            <person name="Bonilla-Rosso G."/>
            <person name="Karlsson M."/>
            <person name="Shevchenko A."/>
            <person name="Choi S.R."/>
            <person name="Kim H.G."/>
            <person name="Park J.Y."/>
            <person name="Lim Y.P."/>
            <person name="Ludwig-Muller J."/>
            <person name="Dixelius C."/>
        </authorList>
    </citation>
    <scope>NUCLEOTIDE SEQUENCE</scope>
    <source>
        <tissue evidence="1">Potato root galls</tissue>
    </source>
</reference>
<accession>A0A0H5R3S7</accession>
<organism evidence="1">
    <name type="scientific">Spongospora subterranea</name>
    <dbReference type="NCBI Taxonomy" id="70186"/>
    <lineage>
        <taxon>Eukaryota</taxon>
        <taxon>Sar</taxon>
        <taxon>Rhizaria</taxon>
        <taxon>Endomyxa</taxon>
        <taxon>Phytomyxea</taxon>
        <taxon>Plasmodiophorida</taxon>
        <taxon>Plasmodiophoridae</taxon>
        <taxon>Spongospora</taxon>
    </lineage>
</organism>